<comment type="caution">
    <text evidence="1">The sequence shown here is derived from an EMBL/GenBank/DDBJ whole genome shotgun (WGS) entry which is preliminary data.</text>
</comment>
<dbReference type="EMBL" id="JAGJRS010000022">
    <property type="protein sequence ID" value="MBP1475215.1"/>
    <property type="molecule type" value="Genomic_DNA"/>
</dbReference>
<protein>
    <submittedName>
        <fullName evidence="1">DUF1871 family protein</fullName>
    </submittedName>
</protein>
<dbReference type="Proteomes" id="UP000823790">
    <property type="component" value="Unassembled WGS sequence"/>
</dbReference>
<gene>
    <name evidence="1" type="ORF">J7I44_12955</name>
</gene>
<dbReference type="InterPro" id="IPR023162">
    <property type="entry name" value="Apc36109-like_dom_sf"/>
</dbReference>
<evidence type="ECO:0000313" key="1">
    <source>
        <dbReference type="EMBL" id="MBP1475215.1"/>
    </source>
</evidence>
<dbReference type="Gene3D" id="1.10.340.20">
    <property type="entry name" value="Apc36109-like domain"/>
    <property type="match status" value="1"/>
</dbReference>
<organism evidence="1 2">
    <name type="scientific">Frateuria flava</name>
    <dbReference type="NCBI Taxonomy" id="2821489"/>
    <lineage>
        <taxon>Bacteria</taxon>
        <taxon>Pseudomonadati</taxon>
        <taxon>Pseudomonadota</taxon>
        <taxon>Gammaproteobacteria</taxon>
        <taxon>Lysobacterales</taxon>
        <taxon>Rhodanobacteraceae</taxon>
        <taxon>Frateuria</taxon>
    </lineage>
</organism>
<proteinExistence type="predicted"/>
<accession>A0ABS4DQ79</accession>
<keyword evidence="2" id="KW-1185">Reference proteome</keyword>
<dbReference type="InterPro" id="IPR015053">
    <property type="entry name" value="DUF1871"/>
</dbReference>
<name>A0ABS4DQ79_9GAMM</name>
<dbReference type="SUPFAM" id="SSF116922">
    <property type="entry name" value="YugE-like"/>
    <property type="match status" value="1"/>
</dbReference>
<dbReference type="Pfam" id="PF08958">
    <property type="entry name" value="DUF1871"/>
    <property type="match status" value="1"/>
</dbReference>
<evidence type="ECO:0000313" key="2">
    <source>
        <dbReference type="Proteomes" id="UP000823790"/>
    </source>
</evidence>
<reference evidence="1 2" key="1">
    <citation type="submission" date="2021-04" db="EMBL/GenBank/DDBJ databases">
        <authorList>
            <person name="Huq M.A."/>
        </authorList>
    </citation>
    <scope>NUCLEOTIDE SEQUENCE [LARGE SCALE GENOMIC DNA]</scope>
    <source>
        <strain evidence="1 2">MAH-13</strain>
    </source>
</reference>
<sequence length="98" mass="10131">MRTREDFDAALLIVASVVRSWDPYRLGGSGAPPDEFDAEIAKVVSCIPRISNAATAAAALSSVFSASFEPELFSPAKCVAPGQELFAKLSAAGLVASA</sequence>